<dbReference type="AlphaFoldDB" id="A0A7Z0D729"/>
<keyword evidence="2" id="KW-0812">Transmembrane</keyword>
<dbReference type="RefSeq" id="WP_179444058.1">
    <property type="nucleotide sequence ID" value="NZ_JACBZS010000001.1"/>
</dbReference>
<feature type="domain" description="VWFA" evidence="4">
    <location>
        <begin position="36"/>
        <end position="219"/>
    </location>
</feature>
<reference evidence="5 6" key="1">
    <citation type="submission" date="2020-07" db="EMBL/GenBank/DDBJ databases">
        <title>Sequencing the genomes of 1000 actinobacteria strains.</title>
        <authorList>
            <person name="Klenk H.-P."/>
        </authorList>
    </citation>
    <scope>NUCLEOTIDE SEQUENCE [LARGE SCALE GENOMIC DNA]</scope>
    <source>
        <strain evidence="5 6">DSM 103164</strain>
    </source>
</reference>
<dbReference type="Proteomes" id="UP000527616">
    <property type="component" value="Unassembled WGS sequence"/>
</dbReference>
<evidence type="ECO:0000259" key="4">
    <source>
        <dbReference type="PROSITE" id="PS50234"/>
    </source>
</evidence>
<organism evidence="5 6">
    <name type="scientific">Naumannella cuiyingiana</name>
    <dbReference type="NCBI Taxonomy" id="1347891"/>
    <lineage>
        <taxon>Bacteria</taxon>
        <taxon>Bacillati</taxon>
        <taxon>Actinomycetota</taxon>
        <taxon>Actinomycetes</taxon>
        <taxon>Propionibacteriales</taxon>
        <taxon>Propionibacteriaceae</taxon>
        <taxon>Naumannella</taxon>
    </lineage>
</organism>
<keyword evidence="3" id="KW-0732">Signal</keyword>
<dbReference type="SUPFAM" id="SSF53300">
    <property type="entry name" value="vWA-like"/>
    <property type="match status" value="1"/>
</dbReference>
<keyword evidence="2" id="KW-0472">Membrane</keyword>
<feature type="signal peptide" evidence="3">
    <location>
        <begin position="1"/>
        <end position="21"/>
    </location>
</feature>
<evidence type="ECO:0000256" key="3">
    <source>
        <dbReference type="SAM" id="SignalP"/>
    </source>
</evidence>
<dbReference type="Pfam" id="PF13519">
    <property type="entry name" value="VWA_2"/>
    <property type="match status" value="1"/>
</dbReference>
<feature type="chain" id="PRO_5039248693" evidence="3">
    <location>
        <begin position="22"/>
        <end position="599"/>
    </location>
</feature>
<evidence type="ECO:0000313" key="6">
    <source>
        <dbReference type="Proteomes" id="UP000527616"/>
    </source>
</evidence>
<dbReference type="Gene3D" id="3.40.50.410">
    <property type="entry name" value="von Willebrand factor, type A domain"/>
    <property type="match status" value="1"/>
</dbReference>
<name>A0A7Z0D729_9ACTN</name>
<feature type="region of interest" description="Disordered" evidence="1">
    <location>
        <begin position="468"/>
        <end position="491"/>
    </location>
</feature>
<keyword evidence="2" id="KW-1133">Transmembrane helix</keyword>
<dbReference type="PANTHER" id="PTHR10579:SF43">
    <property type="entry name" value="ZINC FINGER (C3HC4-TYPE RING FINGER) FAMILY PROTEIN"/>
    <property type="match status" value="1"/>
</dbReference>
<dbReference type="InterPro" id="IPR051266">
    <property type="entry name" value="CLCR"/>
</dbReference>
<accession>A0A7Z0D729</accession>
<keyword evidence="6" id="KW-1185">Reference proteome</keyword>
<sequence>MRIRHLIALAASLGLMLTWLVAGPAALSRADVPDGRLLMVLDSSGSMNEPAGDDRSKIDAAKTALTSVADSLPADAQVGMRVYGATVFSADDPGACEDSQLVVPIGTGNAAALKAEIAKYKPFGETPMAYALEQAAKDLGGEGRRSILLVSDGEETCAPDPCKVAQQIADRGIDLRIDVVGFQVSGQAREQLECIADKGRGGYYDAADTEQLTQSLNEAKDQALNPFEVTGTPVEGTPDSAAAPPLTTGRWVDKLGAPGQARHYRLTRTVEGSSFWVGASMQPPSSSDAQVSLRLSPLGQPSLSCGDDIASRITASFSRTLLTGVANSWLPPDSTKTDCLTGDLVLSVTPAEAYDPLEGQPIQINVVEEPPLAADAAIPQPPADPTWQPVPLGQPIDRQGEFSFDTAPLIDPGTYRFTISPGDVQLFRVPAGWGQRIQATVLMPPATGDGYGSSFKLRVLSPLGGDASVDAAESPNSSSDSTSTGTESAASVSTYPIAYRNRELPTEARTSAALPGEYLIAVTYDEGDGETMTATLQADVIGDDAQVPDYQGDPPDVRGPGNDRGLLGGRPWPLIIGLAGGAAALVAIGGGALWLLRRG</sequence>
<feature type="transmembrane region" description="Helical" evidence="2">
    <location>
        <begin position="572"/>
        <end position="596"/>
    </location>
</feature>
<dbReference type="EMBL" id="JACBZS010000001">
    <property type="protein sequence ID" value="NYI70065.1"/>
    <property type="molecule type" value="Genomic_DNA"/>
</dbReference>
<dbReference type="InterPro" id="IPR002035">
    <property type="entry name" value="VWF_A"/>
</dbReference>
<evidence type="ECO:0000256" key="2">
    <source>
        <dbReference type="SAM" id="Phobius"/>
    </source>
</evidence>
<protein>
    <submittedName>
        <fullName evidence="5">Ca-activated chloride channel family protein</fullName>
    </submittedName>
</protein>
<dbReference type="PROSITE" id="PS50234">
    <property type="entry name" value="VWFA"/>
    <property type="match status" value="1"/>
</dbReference>
<dbReference type="InterPro" id="IPR036465">
    <property type="entry name" value="vWFA_dom_sf"/>
</dbReference>
<evidence type="ECO:0000256" key="1">
    <source>
        <dbReference type="SAM" id="MobiDB-lite"/>
    </source>
</evidence>
<dbReference type="SMART" id="SM00327">
    <property type="entry name" value="VWA"/>
    <property type="match status" value="1"/>
</dbReference>
<proteinExistence type="predicted"/>
<feature type="compositionally biased region" description="Low complexity" evidence="1">
    <location>
        <begin position="471"/>
        <end position="491"/>
    </location>
</feature>
<dbReference type="PANTHER" id="PTHR10579">
    <property type="entry name" value="CALCIUM-ACTIVATED CHLORIDE CHANNEL REGULATOR"/>
    <property type="match status" value="1"/>
</dbReference>
<evidence type="ECO:0000313" key="5">
    <source>
        <dbReference type="EMBL" id="NYI70065.1"/>
    </source>
</evidence>
<gene>
    <name evidence="5" type="ORF">GGQ54_000625</name>
</gene>
<comment type="caution">
    <text evidence="5">The sequence shown here is derived from an EMBL/GenBank/DDBJ whole genome shotgun (WGS) entry which is preliminary data.</text>
</comment>